<feature type="DNA-binding region" description="H-T-H motif" evidence="4">
    <location>
        <begin position="55"/>
        <end position="74"/>
    </location>
</feature>
<evidence type="ECO:0000256" key="5">
    <source>
        <dbReference type="SAM" id="MobiDB-lite"/>
    </source>
</evidence>
<evidence type="ECO:0000313" key="8">
    <source>
        <dbReference type="Proteomes" id="UP000193711"/>
    </source>
</evidence>
<dbReference type="InterPro" id="IPR011075">
    <property type="entry name" value="TetR_C"/>
</dbReference>
<name>A0A1X7NZH7_9MICO</name>
<dbReference type="GO" id="GO:0003700">
    <property type="term" value="F:DNA-binding transcription factor activity"/>
    <property type="evidence" value="ECO:0007669"/>
    <property type="project" value="TreeGrafter"/>
</dbReference>
<dbReference type="PANTHER" id="PTHR30055:SF148">
    <property type="entry name" value="TETR-FAMILY TRANSCRIPTIONAL REGULATOR"/>
    <property type="match status" value="1"/>
</dbReference>
<dbReference type="EMBL" id="FXBM01000002">
    <property type="protein sequence ID" value="SMH42807.1"/>
    <property type="molecule type" value="Genomic_DNA"/>
</dbReference>
<evidence type="ECO:0000259" key="6">
    <source>
        <dbReference type="PROSITE" id="PS50977"/>
    </source>
</evidence>
<dbReference type="Gene3D" id="1.10.357.10">
    <property type="entry name" value="Tetracycline Repressor, domain 2"/>
    <property type="match status" value="1"/>
</dbReference>
<dbReference type="PANTHER" id="PTHR30055">
    <property type="entry name" value="HTH-TYPE TRANSCRIPTIONAL REGULATOR RUTR"/>
    <property type="match status" value="1"/>
</dbReference>
<evidence type="ECO:0000256" key="1">
    <source>
        <dbReference type="ARBA" id="ARBA00023015"/>
    </source>
</evidence>
<reference evidence="8" key="1">
    <citation type="submission" date="2017-04" db="EMBL/GenBank/DDBJ databases">
        <authorList>
            <person name="Varghese N."/>
            <person name="Submissions S."/>
        </authorList>
    </citation>
    <scope>NUCLEOTIDE SEQUENCE [LARGE SCALE GENOMIC DNA]</scope>
    <source>
        <strain evidence="8">VKM Ac-2121</strain>
    </source>
</reference>
<dbReference type="Pfam" id="PF16859">
    <property type="entry name" value="TetR_C_11"/>
    <property type="match status" value="1"/>
</dbReference>
<dbReference type="SUPFAM" id="SSF48498">
    <property type="entry name" value="Tetracyclin repressor-like, C-terminal domain"/>
    <property type="match status" value="1"/>
</dbReference>
<dbReference type="OrthoDB" id="9796019at2"/>
<accession>A0A1X7NZH7</accession>
<keyword evidence="8" id="KW-1185">Reference proteome</keyword>
<dbReference type="InterPro" id="IPR050109">
    <property type="entry name" value="HTH-type_TetR-like_transc_reg"/>
</dbReference>
<dbReference type="STRING" id="1891671.SAMN06295885_2063"/>
<sequence length="222" mass="24262">MSGRSLRWMDTPARQPGGPRSSEPQPGRPYDRSSDALILATTLDLLAERAYERVTLDDVATRTGKAKTTLYRRWPTKDALVLAAIRSIGRPPEIDLLPDRGSLRSDLLAVIDSPWLGGADRRSSIFAGLMVAARSSGSLADVIRAEVTEPYVEIYRRLLERAIDQGRVPRETTERVAVLAEVIPAMSTHRLGAGSEPLRRDFFVSVLDDVVLAALRGSGGSL</sequence>
<protein>
    <submittedName>
        <fullName evidence="7">Transcriptional regulator, TetR family</fullName>
    </submittedName>
</protein>
<dbReference type="Proteomes" id="UP000193711">
    <property type="component" value="Unassembled WGS sequence"/>
</dbReference>
<dbReference type="SUPFAM" id="SSF46689">
    <property type="entry name" value="Homeodomain-like"/>
    <property type="match status" value="1"/>
</dbReference>
<dbReference type="AlphaFoldDB" id="A0A1X7NZH7"/>
<keyword evidence="3" id="KW-0804">Transcription</keyword>
<feature type="region of interest" description="Disordered" evidence="5">
    <location>
        <begin position="1"/>
        <end position="32"/>
    </location>
</feature>
<dbReference type="PROSITE" id="PS50977">
    <property type="entry name" value="HTH_TETR_2"/>
    <property type="match status" value="1"/>
</dbReference>
<gene>
    <name evidence="7" type="ORF">SAMN06295885_2063</name>
</gene>
<keyword evidence="2 4" id="KW-0238">DNA-binding</keyword>
<organism evidence="7 8">
    <name type="scientific">Rathayibacter oskolensis</name>
    <dbReference type="NCBI Taxonomy" id="1891671"/>
    <lineage>
        <taxon>Bacteria</taxon>
        <taxon>Bacillati</taxon>
        <taxon>Actinomycetota</taxon>
        <taxon>Actinomycetes</taxon>
        <taxon>Micrococcales</taxon>
        <taxon>Microbacteriaceae</taxon>
        <taxon>Rathayibacter</taxon>
    </lineage>
</organism>
<dbReference type="InterPro" id="IPR009057">
    <property type="entry name" value="Homeodomain-like_sf"/>
</dbReference>
<proteinExistence type="predicted"/>
<evidence type="ECO:0000313" key="7">
    <source>
        <dbReference type="EMBL" id="SMH42807.1"/>
    </source>
</evidence>
<keyword evidence="1" id="KW-0805">Transcription regulation</keyword>
<dbReference type="InterPro" id="IPR001647">
    <property type="entry name" value="HTH_TetR"/>
</dbReference>
<feature type="domain" description="HTH tetR-type" evidence="6">
    <location>
        <begin position="32"/>
        <end position="92"/>
    </location>
</feature>
<dbReference type="InterPro" id="IPR036271">
    <property type="entry name" value="Tet_transcr_reg_TetR-rel_C_sf"/>
</dbReference>
<evidence type="ECO:0000256" key="3">
    <source>
        <dbReference type="ARBA" id="ARBA00023163"/>
    </source>
</evidence>
<dbReference type="GO" id="GO:0000976">
    <property type="term" value="F:transcription cis-regulatory region binding"/>
    <property type="evidence" value="ECO:0007669"/>
    <property type="project" value="TreeGrafter"/>
</dbReference>
<dbReference type="Gene3D" id="1.10.10.60">
    <property type="entry name" value="Homeodomain-like"/>
    <property type="match status" value="1"/>
</dbReference>
<evidence type="ECO:0000256" key="2">
    <source>
        <dbReference type="ARBA" id="ARBA00023125"/>
    </source>
</evidence>
<evidence type="ECO:0000256" key="4">
    <source>
        <dbReference type="PROSITE-ProRule" id="PRU00335"/>
    </source>
</evidence>
<dbReference type="Pfam" id="PF00440">
    <property type="entry name" value="TetR_N"/>
    <property type="match status" value="1"/>
</dbReference>